<dbReference type="EMBL" id="LIIK01000001">
    <property type="protein sequence ID" value="KQM09742.1"/>
    <property type="molecule type" value="Genomic_DNA"/>
</dbReference>
<evidence type="ECO:0000313" key="1">
    <source>
        <dbReference type="EMBL" id="KQM09734.1"/>
    </source>
</evidence>
<name>A0A0Q4BBJ6_9BACT</name>
<dbReference type="STRING" id="1702214.AL399_00220"/>
<dbReference type="Pfam" id="PF04390">
    <property type="entry name" value="LptE"/>
    <property type="match status" value="1"/>
</dbReference>
<comment type="caution">
    <text evidence="1">The sequence shown here is derived from an EMBL/GenBank/DDBJ whole genome shotgun (WGS) entry which is preliminary data.</text>
</comment>
<proteinExistence type="predicted"/>
<evidence type="ECO:0000313" key="2">
    <source>
        <dbReference type="EMBL" id="KQM09742.1"/>
    </source>
</evidence>
<gene>
    <name evidence="1" type="ORF">AL399_00220</name>
    <name evidence="2" type="ORF">AL399_00490</name>
</gene>
<keyword evidence="3" id="KW-1185">Reference proteome</keyword>
<dbReference type="Proteomes" id="UP000054172">
    <property type="component" value="Unassembled WGS sequence"/>
</dbReference>
<reference evidence="1 3" key="1">
    <citation type="submission" date="2015-08" db="EMBL/GenBank/DDBJ databases">
        <title>Candidatus Bacteriodes Periocalifornicus.</title>
        <authorList>
            <person name="McLean J.S."/>
            <person name="Kelley S."/>
        </authorList>
    </citation>
    <scope>NUCLEOTIDE SEQUENCE [LARGE SCALE GENOMIC DNA]</scope>
    <source>
        <strain evidence="1">12B</strain>
    </source>
</reference>
<organism evidence="1 3">
    <name type="scientific">Candidatus [Bacteroides] periocalifornicus</name>
    <dbReference type="NCBI Taxonomy" id="1702214"/>
    <lineage>
        <taxon>Bacteria</taxon>
        <taxon>Pseudomonadati</taxon>
        <taxon>Bacteroidota</taxon>
    </lineage>
</organism>
<dbReference type="GO" id="GO:0019867">
    <property type="term" value="C:outer membrane"/>
    <property type="evidence" value="ECO:0007669"/>
    <property type="project" value="InterPro"/>
</dbReference>
<dbReference type="InterPro" id="IPR007485">
    <property type="entry name" value="LPS_assembly_LptE"/>
</dbReference>
<evidence type="ECO:0008006" key="4">
    <source>
        <dbReference type="Google" id="ProtNLM"/>
    </source>
</evidence>
<dbReference type="AlphaFoldDB" id="A0A0Q4BBJ6"/>
<accession>A0A0Q4BBJ6</accession>
<dbReference type="PATRIC" id="fig|1702214.3.peg.229"/>
<evidence type="ECO:0000313" key="3">
    <source>
        <dbReference type="Proteomes" id="UP000054172"/>
    </source>
</evidence>
<dbReference type="EMBL" id="LIIK01000001">
    <property type="protein sequence ID" value="KQM09734.1"/>
    <property type="molecule type" value="Genomic_DNA"/>
</dbReference>
<sequence length="165" mass="17929">MLAPLCGLCGILFTACSIKYSFTGASISPTTHTVSIGHFQNVAPIVNPTLASLVGEKLKERFITQTSLELVEQGGDFDFTGEITGYSVAPVTIQSNEQAAQNRLTIAIHVVFKNAQDEHGNYDQTFSQYEDFPSSQILAQVEAQLVETIADKLVEDIFNAAVANW</sequence>
<protein>
    <recommendedName>
        <fullName evidence="4">Lipopolysaccharide-assembly</fullName>
    </recommendedName>
</protein>
<dbReference type="GO" id="GO:0043165">
    <property type="term" value="P:Gram-negative-bacterium-type cell outer membrane assembly"/>
    <property type="evidence" value="ECO:0007669"/>
    <property type="project" value="InterPro"/>
</dbReference>